<keyword evidence="3" id="KW-0539">Nucleus</keyword>
<accession>A0A9P1D470</accession>
<dbReference type="GO" id="GO:0003723">
    <property type="term" value="F:RNA binding"/>
    <property type="evidence" value="ECO:0007669"/>
    <property type="project" value="UniProtKB-UniRule"/>
</dbReference>
<dbReference type="Gene3D" id="3.30.70.330">
    <property type="match status" value="1"/>
</dbReference>
<dbReference type="Proteomes" id="UP001152797">
    <property type="component" value="Unassembled WGS sequence"/>
</dbReference>
<feature type="compositionally biased region" description="Basic residues" evidence="5">
    <location>
        <begin position="259"/>
        <end position="273"/>
    </location>
</feature>
<protein>
    <submittedName>
        <fullName evidence="9">RRM domain-containing protein</fullName>
    </submittedName>
</protein>
<organism evidence="7">
    <name type="scientific">Cladocopium goreaui</name>
    <dbReference type="NCBI Taxonomy" id="2562237"/>
    <lineage>
        <taxon>Eukaryota</taxon>
        <taxon>Sar</taxon>
        <taxon>Alveolata</taxon>
        <taxon>Dinophyceae</taxon>
        <taxon>Suessiales</taxon>
        <taxon>Symbiodiniaceae</taxon>
        <taxon>Cladocopium</taxon>
    </lineage>
</organism>
<reference evidence="7" key="1">
    <citation type="submission" date="2022-10" db="EMBL/GenBank/DDBJ databases">
        <authorList>
            <person name="Chen Y."/>
            <person name="Dougan E. K."/>
            <person name="Chan C."/>
            <person name="Rhodes N."/>
            <person name="Thang M."/>
        </authorList>
    </citation>
    <scope>NUCLEOTIDE SEQUENCE</scope>
</reference>
<dbReference type="OrthoDB" id="21467at2759"/>
<feature type="compositionally biased region" description="Acidic residues" evidence="5">
    <location>
        <begin position="244"/>
        <end position="254"/>
    </location>
</feature>
<feature type="compositionally biased region" description="Basic and acidic residues" evidence="5">
    <location>
        <begin position="41"/>
        <end position="58"/>
    </location>
</feature>
<dbReference type="EMBL" id="CAMXCT010003135">
    <property type="protein sequence ID" value="CAI4002655.1"/>
    <property type="molecule type" value="Genomic_DNA"/>
</dbReference>
<evidence type="ECO:0000259" key="6">
    <source>
        <dbReference type="PROSITE" id="PS50102"/>
    </source>
</evidence>
<dbReference type="PANTHER" id="PTHR46754">
    <property type="entry name" value="MKI67 FHA DOMAIN-INTERACTING NUCLEOLAR PHOSPHOPROTEIN"/>
    <property type="match status" value="1"/>
</dbReference>
<dbReference type="PROSITE" id="PS50102">
    <property type="entry name" value="RRM"/>
    <property type="match status" value="1"/>
</dbReference>
<comment type="caution">
    <text evidence="7">The sequence shown here is derived from an EMBL/GenBank/DDBJ whole genome shotgun (WGS) entry which is preliminary data.</text>
</comment>
<proteinExistence type="predicted"/>
<dbReference type="InterPro" id="IPR000504">
    <property type="entry name" value="RRM_dom"/>
</dbReference>
<dbReference type="CDD" id="cd12307">
    <property type="entry name" value="RRM_NIFK_like"/>
    <property type="match status" value="1"/>
</dbReference>
<dbReference type="Pfam" id="PF00076">
    <property type="entry name" value="RRM_1"/>
    <property type="match status" value="1"/>
</dbReference>
<evidence type="ECO:0000313" key="8">
    <source>
        <dbReference type="EMBL" id="CAL1156030.1"/>
    </source>
</evidence>
<evidence type="ECO:0000256" key="4">
    <source>
        <dbReference type="PROSITE-ProRule" id="PRU00176"/>
    </source>
</evidence>
<dbReference type="EMBL" id="CAMXCT020003135">
    <property type="protein sequence ID" value="CAL1156030.1"/>
    <property type="molecule type" value="Genomic_DNA"/>
</dbReference>
<dbReference type="EMBL" id="CAMXCT030003135">
    <property type="protein sequence ID" value="CAL4789967.1"/>
    <property type="molecule type" value="Genomic_DNA"/>
</dbReference>
<gene>
    <name evidence="7" type="ORF">C1SCF055_LOCUS28595</name>
</gene>
<name>A0A9P1D470_9DINO</name>
<dbReference type="SUPFAM" id="SSF54928">
    <property type="entry name" value="RNA-binding domain, RBD"/>
    <property type="match status" value="1"/>
</dbReference>
<dbReference type="AlphaFoldDB" id="A0A9P1D470"/>
<dbReference type="InterPro" id="IPR035979">
    <property type="entry name" value="RBD_domain_sf"/>
</dbReference>
<evidence type="ECO:0000313" key="7">
    <source>
        <dbReference type="EMBL" id="CAI4002655.1"/>
    </source>
</evidence>
<feature type="region of interest" description="Disordered" evidence="5">
    <location>
        <begin position="244"/>
        <end position="273"/>
    </location>
</feature>
<evidence type="ECO:0000313" key="9">
    <source>
        <dbReference type="EMBL" id="CAL4789967.1"/>
    </source>
</evidence>
<sequence>MVGKKATKKGKVKPKASKAKAQKAGDGEAKKRKAKAGKVTEASEPKVEQEEVAAQEKAKPRKTKANRFKEAMEAEEEPKEGEPKGVVYLGHIPDGFFEQQIKKYFSQFGDVTRFKLARSRKTGGSKGYAFIEFRQESVAKIVAQTMNKYILGNKTLVCTFKPREECHPKLFSGWREEISDPRPAKRAKHMLGFNDRPNVEVDGQAVPQMTKEQVKRRDLQKKKMKAKLKQLEVDYDIDEVLEGAADDEAEEEEPEVKHTKLPKKKKRRAASST</sequence>
<evidence type="ECO:0000256" key="3">
    <source>
        <dbReference type="ARBA" id="ARBA00023242"/>
    </source>
</evidence>
<evidence type="ECO:0000256" key="2">
    <source>
        <dbReference type="ARBA" id="ARBA00022884"/>
    </source>
</evidence>
<feature type="compositionally biased region" description="Basic residues" evidence="5">
    <location>
        <begin position="1"/>
        <end position="21"/>
    </location>
</feature>
<evidence type="ECO:0000256" key="5">
    <source>
        <dbReference type="SAM" id="MobiDB-lite"/>
    </source>
</evidence>
<keyword evidence="10" id="KW-1185">Reference proteome</keyword>
<reference evidence="8" key="2">
    <citation type="submission" date="2024-04" db="EMBL/GenBank/DDBJ databases">
        <authorList>
            <person name="Chen Y."/>
            <person name="Shah S."/>
            <person name="Dougan E. K."/>
            <person name="Thang M."/>
            <person name="Chan C."/>
        </authorList>
    </citation>
    <scope>NUCLEOTIDE SEQUENCE [LARGE SCALE GENOMIC DNA]</scope>
</reference>
<dbReference type="GO" id="GO:0005730">
    <property type="term" value="C:nucleolus"/>
    <property type="evidence" value="ECO:0007669"/>
    <property type="project" value="UniProtKB-SubCell"/>
</dbReference>
<evidence type="ECO:0000313" key="10">
    <source>
        <dbReference type="Proteomes" id="UP001152797"/>
    </source>
</evidence>
<dbReference type="InterPro" id="IPR012677">
    <property type="entry name" value="Nucleotide-bd_a/b_plait_sf"/>
</dbReference>
<feature type="region of interest" description="Disordered" evidence="5">
    <location>
        <begin position="1"/>
        <end position="82"/>
    </location>
</feature>
<evidence type="ECO:0000256" key="1">
    <source>
        <dbReference type="ARBA" id="ARBA00004604"/>
    </source>
</evidence>
<feature type="domain" description="RRM" evidence="6">
    <location>
        <begin position="85"/>
        <end position="163"/>
    </location>
</feature>
<keyword evidence="2 4" id="KW-0694">RNA-binding</keyword>
<dbReference type="SMART" id="SM00360">
    <property type="entry name" value="RRM"/>
    <property type="match status" value="1"/>
</dbReference>
<comment type="subcellular location">
    <subcellularLocation>
        <location evidence="1">Nucleus</location>
        <location evidence="1">Nucleolus</location>
    </subcellularLocation>
</comment>